<dbReference type="CDD" id="cd02016">
    <property type="entry name" value="TPP_E1_OGDC_like"/>
    <property type="match status" value="1"/>
</dbReference>
<evidence type="ECO:0000256" key="1">
    <source>
        <dbReference type="ARBA" id="ARBA00001964"/>
    </source>
</evidence>
<dbReference type="GO" id="GO:0045252">
    <property type="term" value="C:oxoglutarate dehydrogenase complex"/>
    <property type="evidence" value="ECO:0007669"/>
    <property type="project" value="TreeGrafter"/>
</dbReference>
<dbReference type="InterPro" id="IPR023784">
    <property type="entry name" value="2oxoglutarate_DH_E1_bac"/>
</dbReference>
<dbReference type="GO" id="GO:0006099">
    <property type="term" value="P:tricarboxylic acid cycle"/>
    <property type="evidence" value="ECO:0007669"/>
    <property type="project" value="TreeGrafter"/>
</dbReference>
<reference evidence="8 9" key="1">
    <citation type="submission" date="2018-10" db="EMBL/GenBank/DDBJ databases">
        <title>Oceanobacillus sp. YLB-02 draft genome.</title>
        <authorList>
            <person name="Yu L."/>
        </authorList>
    </citation>
    <scope>NUCLEOTIDE SEQUENCE [LARGE SCALE GENOMIC DNA]</scope>
    <source>
        <strain evidence="8 9">YLB-02</strain>
    </source>
</reference>
<keyword evidence="4 6" id="KW-0324">Glycolysis</keyword>
<dbReference type="InterPro" id="IPR001017">
    <property type="entry name" value="DH_E1"/>
</dbReference>
<proteinExistence type="inferred from homology"/>
<dbReference type="Gene3D" id="3.40.50.11610">
    <property type="entry name" value="Multifunctional 2-oxoglutarate metabolism enzyme, C-terminal domain"/>
    <property type="match status" value="1"/>
</dbReference>
<evidence type="ECO:0000256" key="4">
    <source>
        <dbReference type="ARBA" id="ARBA00023152"/>
    </source>
</evidence>
<dbReference type="NCBIfam" id="NF006914">
    <property type="entry name" value="PRK09404.1"/>
    <property type="match status" value="1"/>
</dbReference>
<dbReference type="InterPro" id="IPR005475">
    <property type="entry name" value="Transketolase-like_Pyr-bd"/>
</dbReference>
<dbReference type="Pfam" id="PF02779">
    <property type="entry name" value="Transket_pyr"/>
    <property type="match status" value="1"/>
</dbReference>
<dbReference type="GO" id="GO:0030976">
    <property type="term" value="F:thiamine pyrophosphate binding"/>
    <property type="evidence" value="ECO:0007669"/>
    <property type="project" value="UniProtKB-UniRule"/>
</dbReference>
<gene>
    <name evidence="6" type="primary">odhA</name>
    <name evidence="8" type="ORF">D8M04_16100</name>
</gene>
<dbReference type="FunFam" id="3.40.50.970:FF:000036">
    <property type="entry name" value="2-oxoglutarate dehydrogenase E1 component"/>
    <property type="match status" value="1"/>
</dbReference>
<dbReference type="PANTHER" id="PTHR23152">
    <property type="entry name" value="2-OXOGLUTARATE DEHYDROGENASE"/>
    <property type="match status" value="1"/>
</dbReference>
<dbReference type="GO" id="GO:0005829">
    <property type="term" value="C:cytosol"/>
    <property type="evidence" value="ECO:0007669"/>
    <property type="project" value="TreeGrafter"/>
</dbReference>
<dbReference type="Gene3D" id="3.40.50.970">
    <property type="match status" value="1"/>
</dbReference>
<comment type="catalytic activity">
    <reaction evidence="5 6">
        <text>N(6)-[(R)-lipoyl]-L-lysyl-[protein] + 2-oxoglutarate + H(+) = N(6)-[(R)-S(8)-succinyldihydrolipoyl]-L-lysyl-[protein] + CO2</text>
        <dbReference type="Rhea" id="RHEA:12188"/>
        <dbReference type="Rhea" id="RHEA-COMP:10474"/>
        <dbReference type="Rhea" id="RHEA-COMP:20092"/>
        <dbReference type="ChEBI" id="CHEBI:15378"/>
        <dbReference type="ChEBI" id="CHEBI:16526"/>
        <dbReference type="ChEBI" id="CHEBI:16810"/>
        <dbReference type="ChEBI" id="CHEBI:83099"/>
        <dbReference type="ChEBI" id="CHEBI:83120"/>
        <dbReference type="EC" id="1.2.4.2"/>
    </reaction>
</comment>
<keyword evidence="9" id="KW-1185">Reference proteome</keyword>
<keyword evidence="3 6" id="KW-0786">Thiamine pyrophosphate</keyword>
<evidence type="ECO:0000256" key="5">
    <source>
        <dbReference type="ARBA" id="ARBA00051911"/>
    </source>
</evidence>
<dbReference type="Gene3D" id="1.10.287.1150">
    <property type="entry name" value="TPP helical domain"/>
    <property type="match status" value="1"/>
</dbReference>
<dbReference type="PIRSF" id="PIRSF000157">
    <property type="entry name" value="Oxoglu_dh_E1"/>
    <property type="match status" value="1"/>
</dbReference>
<dbReference type="HAMAP" id="MF_01169">
    <property type="entry name" value="SucA_OdhA"/>
    <property type="match status" value="1"/>
</dbReference>
<dbReference type="InterPro" id="IPR031717">
    <property type="entry name" value="ODO-1/KGD_C"/>
</dbReference>
<dbReference type="NCBIfam" id="TIGR00239">
    <property type="entry name" value="2oxo_dh_E1"/>
    <property type="match status" value="1"/>
</dbReference>
<comment type="subunit">
    <text evidence="6">Homodimer. Part of the 2-oxoglutarate dehydrogenase (OGDH) complex composed of E1 (2-oxoglutarate dehydrogenase), E2 (dihydrolipoamide succinyltransferase) and E3 (dihydrolipoamide dehydrogenase); the complex contains multiple copies of the three enzymatic components (E1, E2 and E3).</text>
</comment>
<evidence type="ECO:0000259" key="7">
    <source>
        <dbReference type="SMART" id="SM00861"/>
    </source>
</evidence>
<dbReference type="EC" id="1.2.4.2" evidence="6"/>
<evidence type="ECO:0000313" key="8">
    <source>
        <dbReference type="EMBL" id="RLL42102.1"/>
    </source>
</evidence>
<dbReference type="RefSeq" id="WP_121524441.1">
    <property type="nucleotide sequence ID" value="NZ_RCHR01000006.1"/>
</dbReference>
<comment type="cofactor">
    <cofactor evidence="1 6">
        <name>thiamine diphosphate</name>
        <dbReference type="ChEBI" id="CHEBI:58937"/>
    </cofactor>
</comment>
<dbReference type="Gene3D" id="3.40.50.12470">
    <property type="match status" value="1"/>
</dbReference>
<dbReference type="Pfam" id="PF16870">
    <property type="entry name" value="OxoGdeHyase_C"/>
    <property type="match status" value="1"/>
</dbReference>
<accession>A0A498D310</accession>
<comment type="similarity">
    <text evidence="6">Belongs to the alpha-ketoglutarate dehydrogenase family.</text>
</comment>
<organism evidence="8 9">
    <name type="scientific">Oceanobacillus piezotolerans</name>
    <dbReference type="NCBI Taxonomy" id="2448030"/>
    <lineage>
        <taxon>Bacteria</taxon>
        <taxon>Bacillati</taxon>
        <taxon>Bacillota</taxon>
        <taxon>Bacilli</taxon>
        <taxon>Bacillales</taxon>
        <taxon>Bacillaceae</taxon>
        <taxon>Oceanobacillus</taxon>
    </lineage>
</organism>
<dbReference type="OrthoDB" id="9759785at2"/>
<dbReference type="SMART" id="SM00861">
    <property type="entry name" value="Transket_pyr"/>
    <property type="match status" value="1"/>
</dbReference>
<dbReference type="EMBL" id="RCHR01000006">
    <property type="protein sequence ID" value="RLL42102.1"/>
    <property type="molecule type" value="Genomic_DNA"/>
</dbReference>
<dbReference type="InterPro" id="IPR029061">
    <property type="entry name" value="THDP-binding"/>
</dbReference>
<dbReference type="PANTHER" id="PTHR23152:SF4">
    <property type="entry name" value="2-OXOADIPATE DEHYDROGENASE COMPLEX COMPONENT E1"/>
    <property type="match status" value="1"/>
</dbReference>
<dbReference type="GO" id="GO:0004591">
    <property type="term" value="F:oxoglutarate dehydrogenase (succinyl-transferring) activity"/>
    <property type="evidence" value="ECO:0007669"/>
    <property type="project" value="UniProtKB-UniRule"/>
</dbReference>
<evidence type="ECO:0000256" key="2">
    <source>
        <dbReference type="ARBA" id="ARBA00023002"/>
    </source>
</evidence>
<dbReference type="InterPro" id="IPR042179">
    <property type="entry name" value="KGD_C_sf"/>
</dbReference>
<evidence type="ECO:0000256" key="6">
    <source>
        <dbReference type="HAMAP-Rule" id="MF_01169"/>
    </source>
</evidence>
<comment type="function">
    <text evidence="6">E1 component of the 2-oxoglutarate dehydrogenase (OGDH) complex which catalyzes the decarboxylation of 2-oxoglutarate, the first step in the conversion of 2-oxoglutarate to succinyl-CoA and CO(2).</text>
</comment>
<dbReference type="InterPro" id="IPR011603">
    <property type="entry name" value="2oxoglutarate_DH_E1"/>
</dbReference>
<dbReference type="GO" id="GO:0006096">
    <property type="term" value="P:glycolytic process"/>
    <property type="evidence" value="ECO:0007669"/>
    <property type="project" value="UniProtKB-UniRule"/>
</dbReference>
<dbReference type="AlphaFoldDB" id="A0A498D310"/>
<protein>
    <recommendedName>
        <fullName evidence="6">2-oxoglutarate dehydrogenase E1 component</fullName>
        <ecNumber evidence="6">1.2.4.2</ecNumber>
    </recommendedName>
    <alternativeName>
        <fullName evidence="6">Alpha-ketoglutarate dehydrogenase</fullName>
    </alternativeName>
</protein>
<evidence type="ECO:0000256" key="3">
    <source>
        <dbReference type="ARBA" id="ARBA00023052"/>
    </source>
</evidence>
<dbReference type="Pfam" id="PF00676">
    <property type="entry name" value="E1_dh"/>
    <property type="match status" value="1"/>
</dbReference>
<evidence type="ECO:0000313" key="9">
    <source>
        <dbReference type="Proteomes" id="UP000270219"/>
    </source>
</evidence>
<name>A0A498D310_9BACI</name>
<feature type="domain" description="Transketolase-like pyrimidine-binding" evidence="7">
    <location>
        <begin position="586"/>
        <end position="782"/>
    </location>
</feature>
<comment type="caution">
    <text evidence="8">The sequence shown here is derived from an EMBL/GenBank/DDBJ whole genome shotgun (WGS) entry which is preliminary data.</text>
</comment>
<dbReference type="Proteomes" id="UP000270219">
    <property type="component" value="Unassembled WGS sequence"/>
</dbReference>
<dbReference type="SUPFAM" id="SSF52518">
    <property type="entry name" value="Thiamin diphosphate-binding fold (THDP-binding)"/>
    <property type="match status" value="2"/>
</dbReference>
<dbReference type="NCBIfam" id="NF008907">
    <property type="entry name" value="PRK12270.1"/>
    <property type="match status" value="1"/>
</dbReference>
<sequence length="952" mass="107307">MNNNHRNPWNDISGSNMGYVFQQYEIYLENPDNVDESFNELFSKWGAPQEGLLQKESPGMKPNEMINKMRKLIAAVELASNIRKYGHLQANLNPLVKSIENPMLDLAAYRLTEADLRDIPAAFICEGNGNGFSDGFEAIQYLKKIYTSTVGFEVEHIEPSEIDWMRQKIEGGYINRTCSAAEKEALLKSLYEAEKFEQFIGKTYVGQKRFSVEGLESLVPFINELVTLSAKSNVNHVAISMAHRGRLNVLTHVLEKPYEAILSQFQHSKWVNTDPTLQIAEGFTGDVKYHLGAVKEKNIDGRRIKVSLAYNPSHLEIAGSVVEGYTRALQDDRSGKGYPKQDVDKAIPVLVHGDAAISGQGIVQELLNYARTKAYGTGGTIHIVANNHIGFTTESEDDRSTVYSSDVVKGYNIPVLHVNADDPEACLAVAKLAFEYRQTFHKDVLVDISGYRRLGHNEMDEPRMTSPVTYKVVDKHPTITAVYTKQLLKEESISEERIKEIASDTLGKLQKAYESIEQNIEELKPIQNRHEAFGSEIPSVETKIDKSALIEINDELLKWPEGFNVFNKLRKILNRRRDAVENHKKIDWGHAEALAFASILKDGTSIRLTGQDSERGTFSHRNVVLSDEITGEKYSPMHTISTSNASFDIRNSTLSENGVLGFEYGYDIAAPETLVMWEAQFGDFANGAQMIIDQFIASGREKWGQKSGLVLLLPHGYEGQGPEHSNARPERYLQLAAENNWTVANFSTAGNYFHALRRQAAVLKTEEVRPLVIMTPKSLLRHPSAGVYLEELTQGQYNPIMEQPGLGKIADEVERVVLTTGRIAVELSDMVGKDLESFRWLDIIRVEQLYPFPEEEIERVFNKYRNLKEIIWTQEEPQNMGAWNYIAPRIQKIAPKKIMVTYNGRPDMASPSEGDPFVHKHEQERIISMTLTKTKAEAKPDTNIAKPVKKIG</sequence>
<keyword evidence="2 6" id="KW-0560">Oxidoreductase</keyword>